<evidence type="ECO:0000313" key="2">
    <source>
        <dbReference type="EMBL" id="MFD1673689.1"/>
    </source>
</evidence>
<proteinExistence type="predicted"/>
<dbReference type="InterPro" id="IPR033403">
    <property type="entry name" value="DUF5110"/>
</dbReference>
<evidence type="ECO:0000313" key="3">
    <source>
        <dbReference type="Proteomes" id="UP001597079"/>
    </source>
</evidence>
<reference evidence="3" key="1">
    <citation type="journal article" date="2019" name="Int. J. Syst. Evol. Microbiol.">
        <title>The Global Catalogue of Microorganisms (GCM) 10K type strain sequencing project: providing services to taxonomists for standard genome sequencing and annotation.</title>
        <authorList>
            <consortium name="The Broad Institute Genomics Platform"/>
            <consortium name="The Broad Institute Genome Sequencing Center for Infectious Disease"/>
            <person name="Wu L."/>
            <person name="Ma J."/>
        </authorList>
    </citation>
    <scope>NUCLEOTIDE SEQUENCE [LARGE SCALE GENOMIC DNA]</scope>
    <source>
        <strain evidence="3">CGMCC 1.12286</strain>
    </source>
</reference>
<dbReference type="Proteomes" id="UP001597079">
    <property type="component" value="Unassembled WGS sequence"/>
</dbReference>
<dbReference type="InterPro" id="IPR013780">
    <property type="entry name" value="Glyco_hydro_b"/>
</dbReference>
<comment type="caution">
    <text evidence="2">The sequence shown here is derived from an EMBL/GenBank/DDBJ whole genome shotgun (WGS) entry which is preliminary data.</text>
</comment>
<organism evidence="2 3">
    <name type="scientific">Alicyclobacillus fodiniaquatilis</name>
    <dbReference type="NCBI Taxonomy" id="1661150"/>
    <lineage>
        <taxon>Bacteria</taxon>
        <taxon>Bacillati</taxon>
        <taxon>Bacillota</taxon>
        <taxon>Bacilli</taxon>
        <taxon>Bacillales</taxon>
        <taxon>Alicyclobacillaceae</taxon>
        <taxon>Alicyclobacillus</taxon>
    </lineage>
</organism>
<sequence>MYPGASGKFVIYEDAGDGYDYESGTFSLIEIRWHDQDLIVNFRKGEW</sequence>
<feature type="domain" description="DUF5110" evidence="1">
    <location>
        <begin position="2"/>
        <end position="43"/>
    </location>
</feature>
<protein>
    <submittedName>
        <fullName evidence="2">DUF5110 domain-containing protein</fullName>
    </submittedName>
</protein>
<dbReference type="EMBL" id="JBHUCX010000012">
    <property type="protein sequence ID" value="MFD1673689.1"/>
    <property type="molecule type" value="Genomic_DNA"/>
</dbReference>
<dbReference type="RefSeq" id="WP_377941177.1">
    <property type="nucleotide sequence ID" value="NZ_JBHUCX010000012.1"/>
</dbReference>
<name>A0ABW4JDB3_9BACL</name>
<dbReference type="Gene3D" id="2.60.40.1180">
    <property type="entry name" value="Golgi alpha-mannosidase II"/>
    <property type="match status" value="1"/>
</dbReference>
<accession>A0ABW4JDB3</accession>
<dbReference type="Pfam" id="PF17137">
    <property type="entry name" value="DUF5110"/>
    <property type="match status" value="1"/>
</dbReference>
<keyword evidence="3" id="KW-1185">Reference proteome</keyword>
<evidence type="ECO:0000259" key="1">
    <source>
        <dbReference type="Pfam" id="PF17137"/>
    </source>
</evidence>
<gene>
    <name evidence="2" type="ORF">ACFSB2_03065</name>
</gene>